<dbReference type="RefSeq" id="WP_130611942.1">
    <property type="nucleotide sequence ID" value="NZ_AP019368.1"/>
</dbReference>
<keyword evidence="1" id="KW-0436">Ligase</keyword>
<keyword evidence="2 4" id="KW-0547">Nucleotide-binding</keyword>
<accession>A0A4P2VLV2</accession>
<evidence type="ECO:0000256" key="4">
    <source>
        <dbReference type="PROSITE-ProRule" id="PRU00409"/>
    </source>
</evidence>
<feature type="domain" description="ATP-grasp" evidence="5">
    <location>
        <begin position="110"/>
        <end position="306"/>
    </location>
</feature>
<dbReference type="AlphaFoldDB" id="A0A4P2VLV2"/>
<proteinExistence type="predicted"/>
<name>A0A4P2VLV2_FLUSA</name>
<evidence type="ECO:0000259" key="5">
    <source>
        <dbReference type="PROSITE" id="PS50975"/>
    </source>
</evidence>
<keyword evidence="3 4" id="KW-0067">ATP-binding</keyword>
<evidence type="ECO:0000256" key="2">
    <source>
        <dbReference type="ARBA" id="ARBA00022741"/>
    </source>
</evidence>
<dbReference type="PROSITE" id="PS50975">
    <property type="entry name" value="ATP_GRASP"/>
    <property type="match status" value="1"/>
</dbReference>
<dbReference type="NCBIfam" id="NF005543">
    <property type="entry name" value="PRK07206.1"/>
    <property type="match status" value="1"/>
</dbReference>
<sequence length="405" mass="46416">MYAIIVDPLSSGSEYLNELRNYAIKVISILSRRAQNSMKTSHLSDYVTEEEDFSSLLQNILDITQGEKILFCLPGSEIGVELAEKIAQNLKLKTNNKDFSKERLNKYLMQERIKHCGLNAINQFLIKNSTCEIPHFSFPVVLKPTQSAGSDGVIFCKNQQDIKNYIDKNFGKINKIGVRNNELLMQEFIAGTEFVVDLVTLDNHCELVALWEYEKILSPEGNFLYSSLKLIDSEHKYFNILLNYAKKVIKALGICFGPAHVEIMIDKDEKPILIEVGSRPHGGKSQAIMRECFGYNQITRTLDNIFKETKNFTYAPKKYGELVFLISQKEGKFKIFGRIDDIKKLNGYIDFFPFIAENEYLQSTKDLSNIPGIVMFAHESAEVVTNSVKKLRDLEKDENFYEIYL</sequence>
<dbReference type="Pfam" id="PF13535">
    <property type="entry name" value="ATP-grasp_4"/>
    <property type="match status" value="1"/>
</dbReference>
<dbReference type="GO" id="GO:0016874">
    <property type="term" value="F:ligase activity"/>
    <property type="evidence" value="ECO:0007669"/>
    <property type="project" value="UniProtKB-KW"/>
</dbReference>
<evidence type="ECO:0000313" key="7">
    <source>
        <dbReference type="Proteomes" id="UP000291236"/>
    </source>
</evidence>
<gene>
    <name evidence="6" type="ORF">JCM31447_28170</name>
</gene>
<dbReference type="OrthoDB" id="24041at2"/>
<protein>
    <submittedName>
        <fullName evidence="6">ATP-grasp domain-containing protein</fullName>
    </submittedName>
</protein>
<evidence type="ECO:0000256" key="1">
    <source>
        <dbReference type="ARBA" id="ARBA00022598"/>
    </source>
</evidence>
<dbReference type="Gene3D" id="3.30.470.20">
    <property type="entry name" value="ATP-grasp fold, B domain"/>
    <property type="match status" value="1"/>
</dbReference>
<dbReference type="EMBL" id="AP019368">
    <property type="protein sequence ID" value="BBH54353.1"/>
    <property type="molecule type" value="Genomic_DNA"/>
</dbReference>
<organism evidence="6 7">
    <name type="scientific">Fluviispira sanaruensis</name>
    <dbReference type="NCBI Taxonomy" id="2493639"/>
    <lineage>
        <taxon>Bacteria</taxon>
        <taxon>Pseudomonadati</taxon>
        <taxon>Bdellovibrionota</taxon>
        <taxon>Oligoflexia</taxon>
        <taxon>Silvanigrellales</taxon>
        <taxon>Silvanigrellaceae</taxon>
        <taxon>Fluviispira</taxon>
    </lineage>
</organism>
<evidence type="ECO:0000313" key="6">
    <source>
        <dbReference type="EMBL" id="BBH54353.1"/>
    </source>
</evidence>
<evidence type="ECO:0000256" key="3">
    <source>
        <dbReference type="ARBA" id="ARBA00022840"/>
    </source>
</evidence>
<dbReference type="Proteomes" id="UP000291236">
    <property type="component" value="Chromosome"/>
</dbReference>
<dbReference type="PANTHER" id="PTHR43585">
    <property type="entry name" value="FUMIPYRROLE BIOSYNTHESIS PROTEIN C"/>
    <property type="match status" value="1"/>
</dbReference>
<dbReference type="GO" id="GO:0005524">
    <property type="term" value="F:ATP binding"/>
    <property type="evidence" value="ECO:0007669"/>
    <property type="project" value="UniProtKB-UniRule"/>
</dbReference>
<dbReference type="InterPro" id="IPR011761">
    <property type="entry name" value="ATP-grasp"/>
</dbReference>
<dbReference type="InterPro" id="IPR052032">
    <property type="entry name" value="ATP-dep_AA_Ligase"/>
</dbReference>
<dbReference type="GO" id="GO:0046872">
    <property type="term" value="F:metal ion binding"/>
    <property type="evidence" value="ECO:0007669"/>
    <property type="project" value="InterPro"/>
</dbReference>
<dbReference type="KEGG" id="sbf:JCM31447_28170"/>
<reference evidence="6 7" key="1">
    <citation type="submission" date="2018-12" db="EMBL/GenBank/DDBJ databases">
        <title>Rubrispira sanarue gen. nov., sp., nov., a member of the order Silvanigrellales, isolated from a brackish lake in Hamamatsu Japan.</title>
        <authorList>
            <person name="Maejima Y."/>
            <person name="Iino T."/>
            <person name="Muraguchi Y."/>
            <person name="Fukuda K."/>
            <person name="Nojiri H."/>
            <person name="Ohkuma M."/>
            <person name="Moriuchi R."/>
            <person name="Dohra H."/>
            <person name="Kimbara K."/>
            <person name="Shintani M."/>
        </authorList>
    </citation>
    <scope>NUCLEOTIDE SEQUENCE [LARGE SCALE GENOMIC DNA]</scope>
    <source>
        <strain evidence="6 7">RF1110005</strain>
    </source>
</reference>
<dbReference type="SUPFAM" id="SSF56059">
    <property type="entry name" value="Glutathione synthetase ATP-binding domain-like"/>
    <property type="match status" value="1"/>
</dbReference>
<keyword evidence="7" id="KW-1185">Reference proteome</keyword>
<dbReference type="PANTHER" id="PTHR43585:SF2">
    <property type="entry name" value="ATP-GRASP ENZYME FSQD"/>
    <property type="match status" value="1"/>
</dbReference>